<dbReference type="InterPro" id="IPR004360">
    <property type="entry name" value="Glyas_Fos-R_dOase_dom"/>
</dbReference>
<dbReference type="CDD" id="cd07262">
    <property type="entry name" value="VOC_like"/>
    <property type="match status" value="1"/>
</dbReference>
<keyword evidence="3" id="KW-1185">Reference proteome</keyword>
<dbReference type="InterPro" id="IPR037523">
    <property type="entry name" value="VOC_core"/>
</dbReference>
<evidence type="ECO:0000313" key="2">
    <source>
        <dbReference type="EMBL" id="MEJ5977158.1"/>
    </source>
</evidence>
<dbReference type="Gene3D" id="3.10.180.10">
    <property type="entry name" value="2,3-Dihydroxybiphenyl 1,2-Dioxygenase, domain 1"/>
    <property type="match status" value="1"/>
</dbReference>
<dbReference type="PANTHER" id="PTHR35006">
    <property type="entry name" value="GLYOXALASE FAMILY PROTEIN (AFU_ORTHOLOGUE AFUA_5G14830)"/>
    <property type="match status" value="1"/>
</dbReference>
<gene>
    <name evidence="2" type="ORF">WG901_10965</name>
</gene>
<feature type="domain" description="VOC" evidence="1">
    <location>
        <begin position="1"/>
        <end position="129"/>
    </location>
</feature>
<comment type="caution">
    <text evidence="2">The sequence shown here is derived from an EMBL/GenBank/DDBJ whole genome shotgun (WGS) entry which is preliminary data.</text>
</comment>
<dbReference type="SUPFAM" id="SSF54593">
    <property type="entry name" value="Glyoxalase/Bleomycin resistance protein/Dihydroxybiphenyl dioxygenase"/>
    <property type="match status" value="1"/>
</dbReference>
<proteinExistence type="predicted"/>
<dbReference type="Proteomes" id="UP001361239">
    <property type="component" value="Unassembled WGS sequence"/>
</dbReference>
<dbReference type="PANTHER" id="PTHR35006:SF2">
    <property type="entry name" value="GLYOXALASE FAMILY PROTEIN (AFU_ORTHOLOGUE AFUA_5G14830)"/>
    <property type="match status" value="1"/>
</dbReference>
<dbReference type="RefSeq" id="WP_339587106.1">
    <property type="nucleotide sequence ID" value="NZ_JBBHJZ010000002.1"/>
</dbReference>
<name>A0ABU8RVQ6_9SPHN</name>
<evidence type="ECO:0000259" key="1">
    <source>
        <dbReference type="PROSITE" id="PS51819"/>
    </source>
</evidence>
<organism evidence="2 3">
    <name type="scientific">Novosphingobium anseongense</name>
    <dbReference type="NCBI Taxonomy" id="3133436"/>
    <lineage>
        <taxon>Bacteria</taxon>
        <taxon>Pseudomonadati</taxon>
        <taxon>Pseudomonadota</taxon>
        <taxon>Alphaproteobacteria</taxon>
        <taxon>Sphingomonadales</taxon>
        <taxon>Sphingomonadaceae</taxon>
        <taxon>Novosphingobium</taxon>
    </lineage>
</organism>
<accession>A0ABU8RVQ6</accession>
<reference evidence="2 3" key="1">
    <citation type="submission" date="2024-03" db="EMBL/GenBank/DDBJ databases">
        <authorList>
            <person name="Jo J.-H."/>
        </authorList>
    </citation>
    <scope>NUCLEOTIDE SEQUENCE [LARGE SCALE GENOMIC DNA]</scope>
    <source>
        <strain evidence="2 3">PS1R-30</strain>
    </source>
</reference>
<protein>
    <submittedName>
        <fullName evidence="2">VOC family protein</fullName>
    </submittedName>
</protein>
<dbReference type="PROSITE" id="PS51819">
    <property type="entry name" value="VOC"/>
    <property type="match status" value="1"/>
</dbReference>
<evidence type="ECO:0000313" key="3">
    <source>
        <dbReference type="Proteomes" id="UP001361239"/>
    </source>
</evidence>
<sequence length="131" mass="14127">MLDHTGIVVTDLAKARRFYDAIAVPLGLATKTNGPDSFLFGKNAEEPIPYLWIGTLIPSYWVEGSRPGINQMHVAFRAPDEEAVRAFHAAALAACGRDNGPPGPRDGVPNYYGAFVLDPDGNNIEAAFRKG</sequence>
<dbReference type="EMBL" id="JBBHJZ010000002">
    <property type="protein sequence ID" value="MEJ5977158.1"/>
    <property type="molecule type" value="Genomic_DNA"/>
</dbReference>
<dbReference type="InterPro" id="IPR029068">
    <property type="entry name" value="Glyas_Bleomycin-R_OHBP_Dase"/>
</dbReference>
<dbReference type="Pfam" id="PF00903">
    <property type="entry name" value="Glyoxalase"/>
    <property type="match status" value="1"/>
</dbReference>